<dbReference type="InterPro" id="IPR002346">
    <property type="entry name" value="Mopterin_DH_FAD-bd"/>
</dbReference>
<dbReference type="Proteomes" id="UP000287872">
    <property type="component" value="Unassembled WGS sequence"/>
</dbReference>
<dbReference type="InterPro" id="IPR016169">
    <property type="entry name" value="FAD-bd_PCMH_sub2"/>
</dbReference>
<dbReference type="GO" id="GO:0002197">
    <property type="term" value="C:xanthine dehydrogenase complex"/>
    <property type="evidence" value="ECO:0007669"/>
    <property type="project" value="InterPro"/>
</dbReference>
<dbReference type="OrthoDB" id="9789842at2"/>
<evidence type="ECO:0000256" key="3">
    <source>
        <dbReference type="ARBA" id="ARBA00023002"/>
    </source>
</evidence>
<dbReference type="InterPro" id="IPR036683">
    <property type="entry name" value="CO_DH_flav_C_dom_sf"/>
</dbReference>
<feature type="domain" description="FAD-binding PCMH-type" evidence="4">
    <location>
        <begin position="1"/>
        <end position="176"/>
    </location>
</feature>
<dbReference type="AlphaFoldDB" id="A0A401UKT0"/>
<evidence type="ECO:0000313" key="6">
    <source>
        <dbReference type="Proteomes" id="UP000287872"/>
    </source>
</evidence>
<evidence type="ECO:0000313" key="5">
    <source>
        <dbReference type="EMBL" id="GCD10183.1"/>
    </source>
</evidence>
<sequence length="295" mass="31704">MYDIEKIYQATSVKDAINHLVADPKSIIIAGGSDVLISIRHGKLAGCSLVSIYGLEELKGITLAEDGSIKIGAITSFSHITKNEIIQKYIPVLGEAVNDIGGPQLRNIGTIGGNISNGVTSADSASTLFALNAKLQIEGPTGVRVIPISEYYVGPGKVSLKNGELLTAIYITKENYENFTGNYIKYAMRNAMDIATLGCSVTCKLSASKDTIYDVHLAFGVAGPIPMRCPKAEEAIKGMKISDEMFNIFAEVAKSEVSPRSSWRASKDFRLHLVCELSKRALKESIRKSGGIING</sequence>
<keyword evidence="1" id="KW-0285">Flavoprotein</keyword>
<keyword evidence="2" id="KW-0274">FAD</keyword>
<dbReference type="SUPFAM" id="SSF56176">
    <property type="entry name" value="FAD-binding/transporter-associated domain-like"/>
    <property type="match status" value="1"/>
</dbReference>
<dbReference type="InterPro" id="IPR005107">
    <property type="entry name" value="CO_DH_flav_C"/>
</dbReference>
<dbReference type="EMBL" id="BHYK01000008">
    <property type="protein sequence ID" value="GCD10183.1"/>
    <property type="molecule type" value="Genomic_DNA"/>
</dbReference>
<dbReference type="SMART" id="SM01092">
    <property type="entry name" value="CO_deh_flav_C"/>
    <property type="match status" value="1"/>
</dbReference>
<protein>
    <submittedName>
        <fullName evidence="5">Xanthine dehydrogenase FAD-binding subunit XdhB</fullName>
    </submittedName>
</protein>
<dbReference type="Pfam" id="PF03450">
    <property type="entry name" value="CO_deh_flav_C"/>
    <property type="match status" value="1"/>
</dbReference>
<dbReference type="InterPro" id="IPR051312">
    <property type="entry name" value="Diverse_Substr_Oxidored"/>
</dbReference>
<evidence type="ECO:0000256" key="1">
    <source>
        <dbReference type="ARBA" id="ARBA00022630"/>
    </source>
</evidence>
<evidence type="ECO:0000256" key="2">
    <source>
        <dbReference type="ARBA" id="ARBA00022827"/>
    </source>
</evidence>
<dbReference type="InterPro" id="IPR036318">
    <property type="entry name" value="FAD-bd_PCMH-like_sf"/>
</dbReference>
<dbReference type="PANTHER" id="PTHR42659:SF9">
    <property type="entry name" value="XANTHINE DEHYDROGENASE FAD-BINDING SUBUNIT XDHB-RELATED"/>
    <property type="match status" value="1"/>
</dbReference>
<name>A0A401UKT0_9CLOT</name>
<evidence type="ECO:0000259" key="4">
    <source>
        <dbReference type="PROSITE" id="PS51387"/>
    </source>
</evidence>
<keyword evidence="6" id="KW-1185">Reference proteome</keyword>
<accession>A0A401UKT0</accession>
<dbReference type="RefSeq" id="WP_125000332.1">
    <property type="nucleotide sequence ID" value="NZ_BHYK01000008.1"/>
</dbReference>
<gene>
    <name evidence="5" type="ORF">Ctaglu_18060</name>
</gene>
<dbReference type="SUPFAM" id="SSF55447">
    <property type="entry name" value="CO dehydrogenase flavoprotein C-terminal domain-like"/>
    <property type="match status" value="1"/>
</dbReference>
<dbReference type="InterPro" id="IPR050031">
    <property type="entry name" value="XdhB_XDHase"/>
</dbReference>
<dbReference type="NCBIfam" id="NF007427">
    <property type="entry name" value="PRK09971.1"/>
    <property type="match status" value="1"/>
</dbReference>
<dbReference type="GO" id="GO:0071949">
    <property type="term" value="F:FAD binding"/>
    <property type="evidence" value="ECO:0007669"/>
    <property type="project" value="InterPro"/>
</dbReference>
<dbReference type="Gene3D" id="3.30.390.50">
    <property type="entry name" value="CO dehydrogenase flavoprotein, C-terminal domain"/>
    <property type="match status" value="1"/>
</dbReference>
<dbReference type="InterPro" id="IPR016166">
    <property type="entry name" value="FAD-bd_PCMH"/>
</dbReference>
<organism evidence="5 6">
    <name type="scientific">Clostridium tagluense</name>
    <dbReference type="NCBI Taxonomy" id="360422"/>
    <lineage>
        <taxon>Bacteria</taxon>
        <taxon>Bacillati</taxon>
        <taxon>Bacillota</taxon>
        <taxon>Clostridia</taxon>
        <taxon>Eubacteriales</taxon>
        <taxon>Clostridiaceae</taxon>
        <taxon>Clostridium</taxon>
    </lineage>
</organism>
<dbReference type="FunFam" id="3.30.465.10:FF:000017">
    <property type="entry name" value="Xanthine dehydrogenase, FAD binding subunit"/>
    <property type="match status" value="1"/>
</dbReference>
<dbReference type="PANTHER" id="PTHR42659">
    <property type="entry name" value="XANTHINE DEHYDROGENASE SUBUNIT C-RELATED"/>
    <property type="match status" value="1"/>
</dbReference>
<dbReference type="PROSITE" id="PS51387">
    <property type="entry name" value="FAD_PCMH"/>
    <property type="match status" value="1"/>
</dbReference>
<dbReference type="Gene3D" id="3.30.465.10">
    <property type="match status" value="1"/>
</dbReference>
<comment type="caution">
    <text evidence="5">The sequence shown here is derived from an EMBL/GenBank/DDBJ whole genome shotgun (WGS) entry which is preliminary data.</text>
</comment>
<proteinExistence type="predicted"/>
<dbReference type="NCBIfam" id="NF043083">
    <property type="entry name" value="XdhB_XDHase"/>
    <property type="match status" value="1"/>
</dbReference>
<dbReference type="Pfam" id="PF00941">
    <property type="entry name" value="FAD_binding_5"/>
    <property type="match status" value="1"/>
</dbReference>
<keyword evidence="3" id="KW-0560">Oxidoreductase</keyword>
<dbReference type="GO" id="GO:0004854">
    <property type="term" value="F:xanthine dehydrogenase activity"/>
    <property type="evidence" value="ECO:0007669"/>
    <property type="project" value="InterPro"/>
</dbReference>
<reference evidence="5 6" key="1">
    <citation type="submission" date="2018-11" db="EMBL/GenBank/DDBJ databases">
        <title>Genome sequencing and assembly of Clostridium tagluense strain A121.</title>
        <authorList>
            <person name="Murakami T."/>
            <person name="Segawa T."/>
            <person name="Shcherbakova V.A."/>
            <person name="Mori H."/>
            <person name="Yoshimura Y."/>
        </authorList>
    </citation>
    <scope>NUCLEOTIDE SEQUENCE [LARGE SCALE GENOMIC DNA]</scope>
    <source>
        <strain evidence="5 6">A121</strain>
    </source>
</reference>